<reference evidence="14" key="1">
    <citation type="submission" date="2017-07" db="EMBL/GenBank/DDBJ databases">
        <authorList>
            <person name="Varghese N."/>
            <person name="Submissions S."/>
        </authorList>
    </citation>
    <scope>NUCLEOTIDE SEQUENCE [LARGE SCALE GENOMIC DNA]</scope>
    <source>
        <strain evidence="14">NLAE-zl-C134</strain>
    </source>
</reference>
<keyword evidence="2" id="KW-0813">Transport</keyword>
<dbReference type="GO" id="GO:0005524">
    <property type="term" value="F:ATP binding"/>
    <property type="evidence" value="ECO:0007669"/>
    <property type="project" value="UniProtKB-KW"/>
</dbReference>
<keyword evidence="14" id="KW-1185">Reference proteome</keyword>
<feature type="transmembrane region" description="Helical" evidence="10">
    <location>
        <begin position="20"/>
        <end position="47"/>
    </location>
</feature>
<dbReference type="Gene3D" id="1.20.1560.10">
    <property type="entry name" value="ABC transporter type 1, transmembrane domain"/>
    <property type="match status" value="1"/>
</dbReference>
<accession>A0A316AFD5</accession>
<dbReference type="RefSeq" id="WP_109713098.1">
    <property type="nucleotide sequence ID" value="NZ_QGDS01000011.1"/>
</dbReference>
<dbReference type="Pfam" id="PF00664">
    <property type="entry name" value="ABC_membrane"/>
    <property type="match status" value="1"/>
</dbReference>
<dbReference type="GO" id="GO:0008234">
    <property type="term" value="F:cysteine-type peptidase activity"/>
    <property type="evidence" value="ECO:0007669"/>
    <property type="project" value="UniProtKB-KW"/>
</dbReference>
<feature type="transmembrane region" description="Helical" evidence="10">
    <location>
        <begin position="134"/>
        <end position="158"/>
    </location>
</feature>
<evidence type="ECO:0000313" key="13">
    <source>
        <dbReference type="EMBL" id="SUQ15243.1"/>
    </source>
</evidence>
<feature type="domain" description="ABC transporter" evidence="11">
    <location>
        <begin position="340"/>
        <end position="552"/>
    </location>
</feature>
<dbReference type="Pfam" id="PF00005">
    <property type="entry name" value="ABC_tran"/>
    <property type="match status" value="1"/>
</dbReference>
<dbReference type="InterPro" id="IPR003593">
    <property type="entry name" value="AAA+_ATPase"/>
</dbReference>
<dbReference type="OrthoDB" id="9762778at2"/>
<evidence type="ECO:0000256" key="2">
    <source>
        <dbReference type="ARBA" id="ARBA00022448"/>
    </source>
</evidence>
<keyword evidence="5" id="KW-0547">Nucleotide-binding</keyword>
<dbReference type="InterPro" id="IPR036640">
    <property type="entry name" value="ABC1_TM_sf"/>
</dbReference>
<dbReference type="PROSITE" id="PS50893">
    <property type="entry name" value="ABC_TRANSPORTER_2"/>
    <property type="match status" value="1"/>
</dbReference>
<dbReference type="EMBL" id="UHJJ01000011">
    <property type="protein sequence ID" value="SUQ15243.1"/>
    <property type="molecule type" value="Genomic_DNA"/>
</dbReference>
<keyword evidence="9 10" id="KW-0472">Membrane</keyword>
<keyword evidence="7 13" id="KW-0067">ATP-binding</keyword>
<proteinExistence type="predicted"/>
<dbReference type="PROSITE" id="PS50929">
    <property type="entry name" value="ABC_TM1F"/>
    <property type="match status" value="1"/>
</dbReference>
<evidence type="ECO:0000259" key="11">
    <source>
        <dbReference type="PROSITE" id="PS50893"/>
    </source>
</evidence>
<dbReference type="GO" id="GO:0005886">
    <property type="term" value="C:plasma membrane"/>
    <property type="evidence" value="ECO:0007669"/>
    <property type="project" value="UniProtKB-SubCell"/>
</dbReference>
<feature type="transmembrane region" description="Helical" evidence="10">
    <location>
        <begin position="283"/>
        <end position="302"/>
    </location>
</feature>
<keyword evidence="3" id="KW-1003">Cell membrane</keyword>
<dbReference type="GO" id="GO:0016887">
    <property type="term" value="F:ATP hydrolysis activity"/>
    <property type="evidence" value="ECO:0007669"/>
    <property type="project" value="InterPro"/>
</dbReference>
<dbReference type="InterPro" id="IPR027417">
    <property type="entry name" value="P-loop_NTPase"/>
</dbReference>
<evidence type="ECO:0000256" key="9">
    <source>
        <dbReference type="ARBA" id="ARBA00023136"/>
    </source>
</evidence>
<dbReference type="InterPro" id="IPR017871">
    <property type="entry name" value="ABC_transporter-like_CS"/>
</dbReference>
<keyword evidence="8 10" id="KW-1133">Transmembrane helix</keyword>
<dbReference type="FunFam" id="3.40.50.300:FF:000299">
    <property type="entry name" value="ABC transporter ATP-binding protein/permease"/>
    <property type="match status" value="1"/>
</dbReference>
<keyword evidence="6" id="KW-0788">Thiol protease</keyword>
<protein>
    <submittedName>
        <fullName evidence="13">ATP-binding cassette, subfamily C</fullName>
    </submittedName>
</protein>
<keyword evidence="6" id="KW-0378">Hydrolase</keyword>
<gene>
    <name evidence="13" type="ORF">SAMN05216529_11128</name>
</gene>
<feature type="domain" description="ABC transmembrane type-1" evidence="12">
    <location>
        <begin position="25"/>
        <end position="308"/>
    </location>
</feature>
<dbReference type="GO" id="GO:0015421">
    <property type="term" value="F:ABC-type oligopeptide transporter activity"/>
    <property type="evidence" value="ECO:0007669"/>
    <property type="project" value="TreeGrafter"/>
</dbReference>
<feature type="transmembrane region" description="Helical" evidence="10">
    <location>
        <begin position="251"/>
        <end position="271"/>
    </location>
</feature>
<dbReference type="SMART" id="SM00382">
    <property type="entry name" value="AAA"/>
    <property type="match status" value="1"/>
</dbReference>
<feature type="transmembrane region" description="Helical" evidence="10">
    <location>
        <begin position="59"/>
        <end position="78"/>
    </location>
</feature>
<keyword evidence="6" id="KW-0645">Protease</keyword>
<evidence type="ECO:0000313" key="14">
    <source>
        <dbReference type="Proteomes" id="UP000254051"/>
    </source>
</evidence>
<evidence type="ECO:0000256" key="10">
    <source>
        <dbReference type="SAM" id="Phobius"/>
    </source>
</evidence>
<evidence type="ECO:0000256" key="5">
    <source>
        <dbReference type="ARBA" id="ARBA00022741"/>
    </source>
</evidence>
<dbReference type="PANTHER" id="PTHR43394:SF1">
    <property type="entry name" value="ATP-BINDING CASSETTE SUB-FAMILY B MEMBER 10, MITOCHONDRIAL"/>
    <property type="match status" value="1"/>
</dbReference>
<feature type="transmembrane region" description="Helical" evidence="10">
    <location>
        <begin position="164"/>
        <end position="183"/>
    </location>
</feature>
<evidence type="ECO:0000256" key="6">
    <source>
        <dbReference type="ARBA" id="ARBA00022807"/>
    </source>
</evidence>
<dbReference type="PANTHER" id="PTHR43394">
    <property type="entry name" value="ATP-DEPENDENT PERMEASE MDL1, MITOCHONDRIAL"/>
    <property type="match status" value="1"/>
</dbReference>
<comment type="subcellular location">
    <subcellularLocation>
        <location evidence="1">Cell membrane</location>
        <topology evidence="1">Multi-pass membrane protein</topology>
    </subcellularLocation>
</comment>
<sequence length="552" mass="60954">MKRRNGFKVMANLIVLVKPLTGFMILAILMGLIGNLCAAFITILGGYAILELLQFDTLFTLKTIFVCLIAFALLRGILRYAEQAFNHYIAFKLLALIRNKVFRALRKLCPAKLEGRDKGDLISIITSDIELLEVFYAHTISPAAIAFFMTFFMCLFIGSFHPVLGLLALTAYLIVGILIPLLISRASGDDGMRFRSKSGDLSGFVLDSLRGLMETIQYGQGKKRLSEMNHKTDELSKYEERMKKTTGRNMGVTNNIILLFDIAMLFASALLYQKGAVGFDGVLIPTIALMSSFGSVIALAYLGSTLQNTFAAGNRVLDILDENPVVEEVVEKPVITFHCAAARDVNFSYGQERILSNVSLTIPEHDIVGIVGQSGSGKSTLLKLLMRFWNVNEGDIRISGTPINEVNTDNLRNMESFVTQETHLFHDSIANNLRIAKRGASQKELETACKKASIHDFIMSLPKGYDTLVGELGDTLSGGQRQRLGLARAFLHDAPFLLLDEPTSNLDSLNEGVILKSLQKERQGKTVILVSHRQSTMGIVDTVYSVEHGRIS</sequence>
<evidence type="ECO:0000256" key="7">
    <source>
        <dbReference type="ARBA" id="ARBA00022840"/>
    </source>
</evidence>
<evidence type="ECO:0000259" key="12">
    <source>
        <dbReference type="PROSITE" id="PS50929"/>
    </source>
</evidence>
<dbReference type="InterPro" id="IPR039421">
    <property type="entry name" value="Type_1_exporter"/>
</dbReference>
<evidence type="ECO:0000256" key="8">
    <source>
        <dbReference type="ARBA" id="ARBA00022989"/>
    </source>
</evidence>
<evidence type="ECO:0000256" key="1">
    <source>
        <dbReference type="ARBA" id="ARBA00004651"/>
    </source>
</evidence>
<dbReference type="Gene3D" id="3.40.50.300">
    <property type="entry name" value="P-loop containing nucleotide triphosphate hydrolases"/>
    <property type="match status" value="1"/>
</dbReference>
<evidence type="ECO:0000256" key="4">
    <source>
        <dbReference type="ARBA" id="ARBA00022692"/>
    </source>
</evidence>
<organism evidence="13 14">
    <name type="scientific">Faecalicatena contorta</name>
    <dbReference type="NCBI Taxonomy" id="39482"/>
    <lineage>
        <taxon>Bacteria</taxon>
        <taxon>Bacillati</taxon>
        <taxon>Bacillota</taxon>
        <taxon>Clostridia</taxon>
        <taxon>Lachnospirales</taxon>
        <taxon>Lachnospiraceae</taxon>
        <taxon>Faecalicatena</taxon>
    </lineage>
</organism>
<dbReference type="InterPro" id="IPR011527">
    <property type="entry name" value="ABC1_TM_dom"/>
</dbReference>
<evidence type="ECO:0000256" key="3">
    <source>
        <dbReference type="ARBA" id="ARBA00022475"/>
    </source>
</evidence>
<dbReference type="InterPro" id="IPR003439">
    <property type="entry name" value="ABC_transporter-like_ATP-bd"/>
</dbReference>
<dbReference type="AlphaFoldDB" id="A0A316AFD5"/>
<dbReference type="SUPFAM" id="SSF52540">
    <property type="entry name" value="P-loop containing nucleoside triphosphate hydrolases"/>
    <property type="match status" value="1"/>
</dbReference>
<dbReference type="Proteomes" id="UP000254051">
    <property type="component" value="Unassembled WGS sequence"/>
</dbReference>
<name>A0A316AFD5_9FIRM</name>
<keyword evidence="4 10" id="KW-0812">Transmembrane</keyword>
<dbReference type="SUPFAM" id="SSF90123">
    <property type="entry name" value="ABC transporter transmembrane region"/>
    <property type="match status" value="1"/>
</dbReference>
<dbReference type="PROSITE" id="PS00211">
    <property type="entry name" value="ABC_TRANSPORTER_1"/>
    <property type="match status" value="1"/>
</dbReference>